<name>A0A438MHT2_9ACTN</name>
<dbReference type="EMBL" id="SAUN01000001">
    <property type="protein sequence ID" value="RVX44991.1"/>
    <property type="molecule type" value="Genomic_DNA"/>
</dbReference>
<dbReference type="AlphaFoldDB" id="A0A438MHT2"/>
<dbReference type="Proteomes" id="UP000284824">
    <property type="component" value="Unassembled WGS sequence"/>
</dbReference>
<evidence type="ECO:0000313" key="3">
    <source>
        <dbReference type="EMBL" id="RVX44991.1"/>
    </source>
</evidence>
<proteinExistence type="predicted"/>
<protein>
    <submittedName>
        <fullName evidence="3">YcaO-like family protein</fullName>
    </submittedName>
</protein>
<keyword evidence="4" id="KW-1185">Reference proteome</keyword>
<comment type="caution">
    <text evidence="3">The sequence shown here is derived from an EMBL/GenBank/DDBJ whole genome shotgun (WGS) entry which is preliminary data.</text>
</comment>
<feature type="domain" description="YcaO" evidence="2">
    <location>
        <begin position="329"/>
        <end position="508"/>
    </location>
</feature>
<evidence type="ECO:0000313" key="4">
    <source>
        <dbReference type="Proteomes" id="UP000284824"/>
    </source>
</evidence>
<organism evidence="3 4">
    <name type="scientific">Nonomuraea polychroma</name>
    <dbReference type="NCBI Taxonomy" id="46176"/>
    <lineage>
        <taxon>Bacteria</taxon>
        <taxon>Bacillati</taxon>
        <taxon>Actinomycetota</taxon>
        <taxon>Actinomycetes</taxon>
        <taxon>Streptosporangiales</taxon>
        <taxon>Streptosporangiaceae</taxon>
        <taxon>Nonomuraea</taxon>
    </lineage>
</organism>
<evidence type="ECO:0000259" key="2">
    <source>
        <dbReference type="Pfam" id="PF02624"/>
    </source>
</evidence>
<reference evidence="3 4" key="1">
    <citation type="submission" date="2019-01" db="EMBL/GenBank/DDBJ databases">
        <title>Sequencing the genomes of 1000 actinobacteria strains.</title>
        <authorList>
            <person name="Klenk H.-P."/>
        </authorList>
    </citation>
    <scope>NUCLEOTIDE SEQUENCE [LARGE SCALE GENOMIC DNA]</scope>
    <source>
        <strain evidence="3 4">DSM 43925</strain>
    </source>
</reference>
<accession>A0A438MHT2</accession>
<evidence type="ECO:0000256" key="1">
    <source>
        <dbReference type="SAM" id="MobiDB-lite"/>
    </source>
</evidence>
<gene>
    <name evidence="3" type="ORF">EDD27_7767</name>
</gene>
<dbReference type="Pfam" id="PF02624">
    <property type="entry name" value="YcaO"/>
    <property type="match status" value="1"/>
</dbReference>
<feature type="region of interest" description="Disordered" evidence="1">
    <location>
        <begin position="350"/>
        <end position="369"/>
    </location>
</feature>
<sequence length="583" mass="63791">MRLRLRDDVYMAATDDGVRVLTHRGLARIDGTSIGEWIERLTPFLDGGYTIEDLTAGLPPDRGEAVKRVIELLRTCDAVQEVPQRDDDREARYLERAVVIAGVEPMLEPLVRAASVSGLRNITVMRPDAFDPPEGTEIVFYAGDGLTALPLQRACAQRAIPLALMVHTGDAIWLLPPGTPGWDHARRRMGAAAAQAGTPPVGAAALLVHAVFRALTGAMPPAERGRLVRIEQGTWTRTSHSCLPHPFARTASVRSREEFLQQVRDLLAGEPFDHASFLRRIAPCNDEYLGVFTLTEVEEPQIPLNLCRAVLPDGEAEIGAGFGHDAARRDAVRKVLAVYGARTVDPRRLAGSDGRPLMDAQADPDARPKRSRTAFQRGYVWGYEIDDPEKARLLPAADVFGRDRAGLAAGDDWERAVGRGLADQCLQMTMAGLASRSEPFPRIDVTAVDLHEEGRRCRDILTRLDGLPEVYDLTGPLGVPTFACCSGEVTIGYFTDLDPAEALGEGLRSALLRLQSTGYGEAEPLPDRLRGPWRRTSTPATDMTAVVSRLRARRRVAIAIPLDHDPEVAAIMPYLTRVVVRDA</sequence>
<dbReference type="InterPro" id="IPR003776">
    <property type="entry name" value="YcaO-like_dom"/>
</dbReference>